<dbReference type="PROSITE" id="PS50075">
    <property type="entry name" value="CARRIER"/>
    <property type="match status" value="1"/>
</dbReference>
<keyword evidence="4" id="KW-0012">Acyltransferase</keyword>
<dbReference type="SUPFAM" id="SSF53901">
    <property type="entry name" value="Thiolase-like"/>
    <property type="match status" value="1"/>
</dbReference>
<dbReference type="GO" id="GO:0004315">
    <property type="term" value="F:3-oxoacyl-[acyl-carrier-protein] synthase activity"/>
    <property type="evidence" value="ECO:0007669"/>
    <property type="project" value="InterPro"/>
</dbReference>
<keyword evidence="2" id="KW-0597">Phosphoprotein</keyword>
<dbReference type="SUPFAM" id="SSF47336">
    <property type="entry name" value="ACP-like"/>
    <property type="match status" value="1"/>
</dbReference>
<dbReference type="Pfam" id="PF00550">
    <property type="entry name" value="PP-binding"/>
    <property type="match status" value="1"/>
</dbReference>
<dbReference type="InterPro" id="IPR014030">
    <property type="entry name" value="Ketoacyl_synth_N"/>
</dbReference>
<evidence type="ECO:0000313" key="8">
    <source>
        <dbReference type="EMBL" id="SFE52835.1"/>
    </source>
</evidence>
<dbReference type="Pfam" id="PF00109">
    <property type="entry name" value="ketoacyl-synt"/>
    <property type="match status" value="1"/>
</dbReference>
<dbReference type="Gene3D" id="3.40.47.10">
    <property type="match status" value="1"/>
</dbReference>
<dbReference type="GO" id="GO:0005886">
    <property type="term" value="C:plasma membrane"/>
    <property type="evidence" value="ECO:0007669"/>
    <property type="project" value="TreeGrafter"/>
</dbReference>
<dbReference type="InterPro" id="IPR036736">
    <property type="entry name" value="ACP-like_sf"/>
</dbReference>
<dbReference type="Pfam" id="PF16197">
    <property type="entry name" value="KAsynt_C_assoc"/>
    <property type="match status" value="1"/>
</dbReference>
<dbReference type="InterPro" id="IPR006162">
    <property type="entry name" value="Ppantetheine_attach_site"/>
</dbReference>
<evidence type="ECO:0000256" key="3">
    <source>
        <dbReference type="ARBA" id="ARBA00022679"/>
    </source>
</evidence>
<dbReference type="InterPro" id="IPR009081">
    <property type="entry name" value="PP-bd_ACP"/>
</dbReference>
<dbReference type="PROSITE" id="PS00606">
    <property type="entry name" value="KS3_1"/>
    <property type="match status" value="1"/>
</dbReference>
<dbReference type="CDD" id="cd00833">
    <property type="entry name" value="PKS"/>
    <property type="match status" value="1"/>
</dbReference>
<proteinExistence type="predicted"/>
<dbReference type="Proteomes" id="UP000199323">
    <property type="component" value="Unassembled WGS sequence"/>
</dbReference>
<dbReference type="InterPro" id="IPR016039">
    <property type="entry name" value="Thiolase-like"/>
</dbReference>
<organism evidence="8 9">
    <name type="scientific">Actinacidiphila alni</name>
    <dbReference type="NCBI Taxonomy" id="380248"/>
    <lineage>
        <taxon>Bacteria</taxon>
        <taxon>Bacillati</taxon>
        <taxon>Actinomycetota</taxon>
        <taxon>Actinomycetes</taxon>
        <taxon>Kitasatosporales</taxon>
        <taxon>Streptomycetaceae</taxon>
        <taxon>Actinacidiphila</taxon>
    </lineage>
</organism>
<feature type="domain" description="Ketosynthase family 3 (KS3)" evidence="7">
    <location>
        <begin position="12"/>
        <end position="439"/>
    </location>
</feature>
<dbReference type="PANTHER" id="PTHR43775:SF37">
    <property type="entry name" value="SI:DKEY-61P9.11"/>
    <property type="match status" value="1"/>
</dbReference>
<dbReference type="GO" id="GO:0005737">
    <property type="term" value="C:cytoplasm"/>
    <property type="evidence" value="ECO:0007669"/>
    <property type="project" value="TreeGrafter"/>
</dbReference>
<dbReference type="PROSITE" id="PS00012">
    <property type="entry name" value="PHOSPHOPANTETHEINE"/>
    <property type="match status" value="1"/>
</dbReference>
<dbReference type="PROSITE" id="PS52004">
    <property type="entry name" value="KS3_2"/>
    <property type="match status" value="1"/>
</dbReference>
<dbReference type="Gene3D" id="1.10.1200.10">
    <property type="entry name" value="ACP-like"/>
    <property type="match status" value="1"/>
</dbReference>
<evidence type="ECO:0000256" key="1">
    <source>
        <dbReference type="ARBA" id="ARBA00022450"/>
    </source>
</evidence>
<feature type="domain" description="Carrier" evidence="6">
    <location>
        <begin position="681"/>
        <end position="757"/>
    </location>
</feature>
<evidence type="ECO:0000256" key="2">
    <source>
        <dbReference type="ARBA" id="ARBA00022553"/>
    </source>
</evidence>
<dbReference type="RefSeq" id="WP_245795829.1">
    <property type="nucleotide sequence ID" value="NZ_FONG01000003.1"/>
</dbReference>
<keyword evidence="9" id="KW-1185">Reference proteome</keyword>
<dbReference type="SMART" id="SM00825">
    <property type="entry name" value="PKS_KS"/>
    <property type="match status" value="1"/>
</dbReference>
<sequence length="777" mass="79389">MAHGIPAPPDAAEAVAVVGMAVRLPGADTPEAFWRNLRAGVESLSTFSDDDLLASGLPPAALDDPARVRTRPVIEGPELFDAAFFGYSPGEAAATDPQHRLFLECAWEALESAGHDPRGFAEDAVSVFAGTGPDSYFLHHLHPHQAAAGPGAGPFQNLLGNSGDFLASRVSFKLDLTGPSVTVQAGCSTSLVAVHLAVQSLLGGESDLALAGGATIYFPQRSGYVYREGGVNSPDGRCRAFDAKAAGTTPGDGVAVLALRRLSDALAAGDPVLGVIRGTAVNNDGAAKAGFTAPAVDPQSDVAAEALAVAGVAPADIDYVEAHGTGTPMGDALEITALTDGYAGAPTGSCRLGTAKPNVGDTWAAAGAVGLVKVLLALEHEELPPVVGATEPHPEIDFASSPFRLNTSLTSWKRGDRPRRAAVHTFGIGGTNAHVVLEEAPGQALSARRTASAGGWHVLPLSARTDPALRAQAARLVAHLEERPDLALDAVAHTLLTGRARFTRRAVVLARGRREALAALRSVADEGTEAAGPGWSVVRPVSGSAAGGGGTRQDGAFAPDANGAGAVHSPADPADGSGSGPDAADRPTPHDAAAHTGDQPSGVPAGLLARARAWAEGGDTPPAEPVAEPPRRVALPTYPFERARHWVAPPRFAESGPAAGSGTPLAVAPHPRPPLETAYAPPADRLEGLVTEAWGSALGIEGVGRDDNFFDLGGHSLLAARVTTTLRAILPVSTDLTDLLDTPPTAAGHADRLRRRLHDKLAALTDEEAAALAAELG</sequence>
<protein>
    <submittedName>
        <fullName evidence="8">Phosphopantetheine attachment site</fullName>
    </submittedName>
</protein>
<dbReference type="EMBL" id="FONG01000003">
    <property type="protein sequence ID" value="SFE52835.1"/>
    <property type="molecule type" value="Genomic_DNA"/>
</dbReference>
<dbReference type="InterPro" id="IPR020841">
    <property type="entry name" value="PKS_Beta-ketoAc_synthase_dom"/>
</dbReference>
<dbReference type="InterPro" id="IPR050091">
    <property type="entry name" value="PKS_NRPS_Biosynth_Enz"/>
</dbReference>
<dbReference type="InterPro" id="IPR018201">
    <property type="entry name" value="Ketoacyl_synth_AS"/>
</dbReference>
<name>A0A1I2B9L7_9ACTN</name>
<reference evidence="8 9" key="1">
    <citation type="submission" date="2016-10" db="EMBL/GenBank/DDBJ databases">
        <authorList>
            <person name="de Groot N.N."/>
        </authorList>
    </citation>
    <scope>NUCLEOTIDE SEQUENCE [LARGE SCALE GENOMIC DNA]</scope>
    <source>
        <strain evidence="8 9">CGMCC 4.3510</strain>
    </source>
</reference>
<evidence type="ECO:0000256" key="5">
    <source>
        <dbReference type="SAM" id="MobiDB-lite"/>
    </source>
</evidence>
<dbReference type="InterPro" id="IPR014031">
    <property type="entry name" value="Ketoacyl_synth_C"/>
</dbReference>
<dbReference type="InterPro" id="IPR032821">
    <property type="entry name" value="PKS_assoc"/>
</dbReference>
<feature type="region of interest" description="Disordered" evidence="5">
    <location>
        <begin position="525"/>
        <end position="604"/>
    </location>
</feature>
<dbReference type="PANTHER" id="PTHR43775">
    <property type="entry name" value="FATTY ACID SYNTHASE"/>
    <property type="match status" value="1"/>
</dbReference>
<gene>
    <name evidence="8" type="ORF">SAMN05216251_103409</name>
</gene>
<accession>A0A1I2B9L7</accession>
<dbReference type="GO" id="GO:0006633">
    <property type="term" value="P:fatty acid biosynthetic process"/>
    <property type="evidence" value="ECO:0007669"/>
    <property type="project" value="InterPro"/>
</dbReference>
<evidence type="ECO:0000256" key="4">
    <source>
        <dbReference type="ARBA" id="ARBA00023315"/>
    </source>
</evidence>
<feature type="compositionally biased region" description="Basic and acidic residues" evidence="5">
    <location>
        <begin position="583"/>
        <end position="593"/>
    </location>
</feature>
<dbReference type="Pfam" id="PF02801">
    <property type="entry name" value="Ketoacyl-synt_C"/>
    <property type="match status" value="1"/>
</dbReference>
<dbReference type="AlphaFoldDB" id="A0A1I2B9L7"/>
<keyword evidence="3" id="KW-0808">Transferase</keyword>
<dbReference type="GO" id="GO:0004312">
    <property type="term" value="F:fatty acid synthase activity"/>
    <property type="evidence" value="ECO:0007669"/>
    <property type="project" value="TreeGrafter"/>
</dbReference>
<evidence type="ECO:0000313" key="9">
    <source>
        <dbReference type="Proteomes" id="UP000199323"/>
    </source>
</evidence>
<dbReference type="GO" id="GO:0071770">
    <property type="term" value="P:DIM/DIP cell wall layer assembly"/>
    <property type="evidence" value="ECO:0007669"/>
    <property type="project" value="TreeGrafter"/>
</dbReference>
<feature type="region of interest" description="Disordered" evidence="5">
    <location>
        <begin position="653"/>
        <end position="673"/>
    </location>
</feature>
<dbReference type="Gene3D" id="1.10.1240.100">
    <property type="match status" value="1"/>
</dbReference>
<evidence type="ECO:0000259" key="7">
    <source>
        <dbReference type="PROSITE" id="PS52004"/>
    </source>
</evidence>
<evidence type="ECO:0000259" key="6">
    <source>
        <dbReference type="PROSITE" id="PS50075"/>
    </source>
</evidence>
<dbReference type="STRING" id="380248.SAMN05216251_103409"/>
<keyword evidence="1" id="KW-0596">Phosphopantetheine</keyword>